<keyword evidence="4 8" id="KW-0276">Fatty acid metabolism</keyword>
<feature type="binding site" evidence="8">
    <location>
        <position position="46"/>
    </location>
    <ligand>
        <name>Mg(2+)</name>
        <dbReference type="ChEBI" id="CHEBI:18420"/>
    </ligand>
</feature>
<feature type="binding site" evidence="8">
    <location>
        <position position="4"/>
    </location>
    <ligand>
        <name>Mg(2+)</name>
        <dbReference type="ChEBI" id="CHEBI:18420"/>
    </ligand>
</feature>
<comment type="similarity">
    <text evidence="8">Belongs to the P-Pant transferase superfamily. AcpS family.</text>
</comment>
<keyword evidence="11" id="KW-1185">Reference proteome</keyword>
<evidence type="ECO:0000256" key="6">
    <source>
        <dbReference type="ARBA" id="ARBA00023098"/>
    </source>
</evidence>
<evidence type="ECO:0000256" key="1">
    <source>
        <dbReference type="ARBA" id="ARBA00022516"/>
    </source>
</evidence>
<dbReference type="AlphaFoldDB" id="A0A9W6PZ93"/>
<keyword evidence="7 8" id="KW-0275">Fatty acid biosynthesis</keyword>
<comment type="caution">
    <text evidence="10">The sequence shown here is derived from an EMBL/GenBank/DDBJ whole genome shotgun (WGS) entry which is preliminary data.</text>
</comment>
<dbReference type="InterPro" id="IPR008278">
    <property type="entry name" value="4-PPantetheinyl_Trfase_dom"/>
</dbReference>
<comment type="cofactor">
    <cofactor evidence="8">
        <name>Mg(2+)</name>
        <dbReference type="ChEBI" id="CHEBI:18420"/>
    </cofactor>
</comment>
<dbReference type="GO" id="GO:0005737">
    <property type="term" value="C:cytoplasm"/>
    <property type="evidence" value="ECO:0007669"/>
    <property type="project" value="UniProtKB-SubCell"/>
</dbReference>
<dbReference type="GO" id="GO:0006633">
    <property type="term" value="P:fatty acid biosynthetic process"/>
    <property type="evidence" value="ECO:0007669"/>
    <property type="project" value="UniProtKB-UniRule"/>
</dbReference>
<dbReference type="InterPro" id="IPR002582">
    <property type="entry name" value="ACPS"/>
</dbReference>
<feature type="domain" description="4'-phosphopantetheinyl transferase" evidence="9">
    <location>
        <begin position="1"/>
        <end position="90"/>
    </location>
</feature>
<comment type="function">
    <text evidence="8">Transfers the 4'-phosphopantetheine moiety from coenzyme A to a Ser of acyl-carrier-protein.</text>
</comment>
<keyword evidence="6 8" id="KW-0443">Lipid metabolism</keyword>
<evidence type="ECO:0000313" key="10">
    <source>
        <dbReference type="EMBL" id="GLW65661.1"/>
    </source>
</evidence>
<comment type="catalytic activity">
    <reaction evidence="8">
        <text>apo-[ACP] + CoA = holo-[ACP] + adenosine 3',5'-bisphosphate + H(+)</text>
        <dbReference type="Rhea" id="RHEA:12068"/>
        <dbReference type="Rhea" id="RHEA-COMP:9685"/>
        <dbReference type="Rhea" id="RHEA-COMP:9690"/>
        <dbReference type="ChEBI" id="CHEBI:15378"/>
        <dbReference type="ChEBI" id="CHEBI:29999"/>
        <dbReference type="ChEBI" id="CHEBI:57287"/>
        <dbReference type="ChEBI" id="CHEBI:58343"/>
        <dbReference type="ChEBI" id="CHEBI:64479"/>
        <dbReference type="EC" id="2.7.8.7"/>
    </reaction>
</comment>
<dbReference type="InterPro" id="IPR004568">
    <property type="entry name" value="Ppantetheine-prot_Trfase_dom"/>
</dbReference>
<proteinExistence type="inferred from homology"/>
<keyword evidence="1 8" id="KW-0444">Lipid biosynthesis</keyword>
<evidence type="ECO:0000313" key="11">
    <source>
        <dbReference type="Proteomes" id="UP001165124"/>
    </source>
</evidence>
<evidence type="ECO:0000256" key="7">
    <source>
        <dbReference type="ARBA" id="ARBA00023160"/>
    </source>
</evidence>
<dbReference type="Pfam" id="PF01648">
    <property type="entry name" value="ACPS"/>
    <property type="match status" value="1"/>
</dbReference>
<dbReference type="Gene3D" id="3.90.470.20">
    <property type="entry name" value="4'-phosphopantetheinyl transferase domain"/>
    <property type="match status" value="1"/>
</dbReference>
<comment type="subcellular location">
    <subcellularLocation>
        <location evidence="8">Cytoplasm</location>
    </subcellularLocation>
</comment>
<gene>
    <name evidence="8 10" type="primary">acpS</name>
    <name evidence="10" type="ORF">Arub01_39050</name>
</gene>
<dbReference type="HAMAP" id="MF_00101">
    <property type="entry name" value="AcpS"/>
    <property type="match status" value="1"/>
</dbReference>
<dbReference type="EMBL" id="BSRZ01000010">
    <property type="protein sequence ID" value="GLW65661.1"/>
    <property type="molecule type" value="Genomic_DNA"/>
</dbReference>
<sequence length="125" mass="13243">MGVDVVDVARFERSLARTPGLRDRLFTERERGLAVQSLAARFAAKEALAKALGAPRGLRWTDAEVRRADDGRPALRVTGTVARAAADRGVTRWHVSLSHDGGIATAVVIAESLAPAGDGRDGADE</sequence>
<dbReference type="GO" id="GO:0000287">
    <property type="term" value="F:magnesium ion binding"/>
    <property type="evidence" value="ECO:0007669"/>
    <property type="project" value="UniProtKB-UniRule"/>
</dbReference>
<dbReference type="GO" id="GO:0008897">
    <property type="term" value="F:holo-[acyl-carrier-protein] synthase activity"/>
    <property type="evidence" value="ECO:0007669"/>
    <property type="project" value="UniProtKB-UniRule"/>
</dbReference>
<dbReference type="NCBIfam" id="NF000832">
    <property type="entry name" value="PRK00070.3-2"/>
    <property type="match status" value="1"/>
</dbReference>
<evidence type="ECO:0000259" key="9">
    <source>
        <dbReference type="Pfam" id="PF01648"/>
    </source>
</evidence>
<evidence type="ECO:0000256" key="4">
    <source>
        <dbReference type="ARBA" id="ARBA00022832"/>
    </source>
</evidence>
<evidence type="ECO:0000256" key="3">
    <source>
        <dbReference type="ARBA" id="ARBA00022723"/>
    </source>
</evidence>
<evidence type="ECO:0000256" key="5">
    <source>
        <dbReference type="ARBA" id="ARBA00022842"/>
    </source>
</evidence>
<dbReference type="EC" id="2.7.8.7" evidence="8"/>
<dbReference type="Proteomes" id="UP001165124">
    <property type="component" value="Unassembled WGS sequence"/>
</dbReference>
<dbReference type="InterPro" id="IPR037143">
    <property type="entry name" value="4-PPantetheinyl_Trfase_dom_sf"/>
</dbReference>
<keyword evidence="8" id="KW-0963">Cytoplasm</keyword>
<accession>A0A9W6PZ93</accession>
<evidence type="ECO:0000256" key="8">
    <source>
        <dbReference type="HAMAP-Rule" id="MF_00101"/>
    </source>
</evidence>
<keyword evidence="3 8" id="KW-0479">Metal-binding</keyword>
<reference evidence="10" key="1">
    <citation type="submission" date="2023-02" db="EMBL/GenBank/DDBJ databases">
        <title>Actinomadura rubrobrunea NBRC 14622.</title>
        <authorList>
            <person name="Ichikawa N."/>
            <person name="Sato H."/>
            <person name="Tonouchi N."/>
        </authorList>
    </citation>
    <scope>NUCLEOTIDE SEQUENCE</scope>
    <source>
        <strain evidence="10">NBRC 14622</strain>
    </source>
</reference>
<protein>
    <recommendedName>
        <fullName evidence="8">Holo-[acyl-carrier-protein] synthase</fullName>
        <shortName evidence="8">Holo-ACP synthase</shortName>
        <ecNumber evidence="8">2.7.8.7</ecNumber>
    </recommendedName>
    <alternativeName>
        <fullName evidence="8">4'-phosphopantetheinyl transferase AcpS</fullName>
    </alternativeName>
</protein>
<organism evidence="10 11">
    <name type="scientific">Actinomadura rubrobrunea</name>
    <dbReference type="NCBI Taxonomy" id="115335"/>
    <lineage>
        <taxon>Bacteria</taxon>
        <taxon>Bacillati</taxon>
        <taxon>Actinomycetota</taxon>
        <taxon>Actinomycetes</taxon>
        <taxon>Streptosporangiales</taxon>
        <taxon>Thermomonosporaceae</taxon>
        <taxon>Actinomadura</taxon>
    </lineage>
</organism>
<keyword evidence="2 8" id="KW-0808">Transferase</keyword>
<name>A0A9W6PZ93_9ACTN</name>
<dbReference type="NCBIfam" id="TIGR00556">
    <property type="entry name" value="pantethn_trn"/>
    <property type="match status" value="1"/>
</dbReference>
<dbReference type="SUPFAM" id="SSF56214">
    <property type="entry name" value="4'-phosphopantetheinyl transferase"/>
    <property type="match status" value="1"/>
</dbReference>
<keyword evidence="5 8" id="KW-0460">Magnesium</keyword>
<evidence type="ECO:0000256" key="2">
    <source>
        <dbReference type="ARBA" id="ARBA00022679"/>
    </source>
</evidence>